<protein>
    <submittedName>
        <fullName evidence="3">Uncharacterized protein LOC108252512</fullName>
    </submittedName>
</protein>
<gene>
    <name evidence="3" type="primary">LOC108252512</name>
</gene>
<name>A0A3Q0IZJ1_DIACI</name>
<dbReference type="RefSeq" id="XP_026680118.1">
    <property type="nucleotide sequence ID" value="XM_026824317.1"/>
</dbReference>
<reference evidence="3" key="1">
    <citation type="submission" date="2025-08" db="UniProtKB">
        <authorList>
            <consortium name="RefSeq"/>
        </authorList>
    </citation>
    <scope>IDENTIFICATION</scope>
</reference>
<dbReference type="Gene3D" id="3.30.710.10">
    <property type="entry name" value="Potassium Channel Kv1.1, Chain A"/>
    <property type="match status" value="1"/>
</dbReference>
<evidence type="ECO:0000313" key="2">
    <source>
        <dbReference type="Proteomes" id="UP000079169"/>
    </source>
</evidence>
<dbReference type="CDD" id="cd18186">
    <property type="entry name" value="BTB_POZ_ZBTB_KLHL-like"/>
    <property type="match status" value="1"/>
</dbReference>
<dbReference type="SUPFAM" id="SSF54695">
    <property type="entry name" value="POZ domain"/>
    <property type="match status" value="1"/>
</dbReference>
<dbReference type="AlphaFoldDB" id="A0A3Q0IZJ1"/>
<dbReference type="PaxDb" id="121845-A0A3Q0IZJ1"/>
<dbReference type="InterPro" id="IPR011333">
    <property type="entry name" value="SKP1/BTB/POZ_sf"/>
</dbReference>
<sequence length="101" mass="11743">MDNLTKTSRYLLDFRENVNTEEDDRSDDPDEDSVSVECFQSMSDDCLVNMKHCRDMNILCDAQFEVDGRIIRAHKIILASRSQNISAFLVLLIKLTHRTYI</sequence>
<dbReference type="Pfam" id="PF00651">
    <property type="entry name" value="BTB"/>
    <property type="match status" value="1"/>
</dbReference>
<dbReference type="Proteomes" id="UP000079169">
    <property type="component" value="Unplaced"/>
</dbReference>
<dbReference type="PROSITE" id="PS50097">
    <property type="entry name" value="BTB"/>
    <property type="match status" value="1"/>
</dbReference>
<evidence type="ECO:0000313" key="3">
    <source>
        <dbReference type="RefSeq" id="XP_026680118.1"/>
    </source>
</evidence>
<feature type="domain" description="BTB" evidence="1">
    <location>
        <begin position="60"/>
        <end position="89"/>
    </location>
</feature>
<dbReference type="GeneID" id="108252512"/>
<organism evidence="2 3">
    <name type="scientific">Diaphorina citri</name>
    <name type="common">Asian citrus psyllid</name>
    <dbReference type="NCBI Taxonomy" id="121845"/>
    <lineage>
        <taxon>Eukaryota</taxon>
        <taxon>Metazoa</taxon>
        <taxon>Ecdysozoa</taxon>
        <taxon>Arthropoda</taxon>
        <taxon>Hexapoda</taxon>
        <taxon>Insecta</taxon>
        <taxon>Pterygota</taxon>
        <taxon>Neoptera</taxon>
        <taxon>Paraneoptera</taxon>
        <taxon>Hemiptera</taxon>
        <taxon>Sternorrhyncha</taxon>
        <taxon>Psylloidea</taxon>
        <taxon>Psyllidae</taxon>
        <taxon>Diaphorininae</taxon>
        <taxon>Diaphorina</taxon>
    </lineage>
</organism>
<proteinExistence type="predicted"/>
<keyword evidence="2" id="KW-1185">Reference proteome</keyword>
<dbReference type="KEGG" id="dci:108252512"/>
<dbReference type="InterPro" id="IPR000210">
    <property type="entry name" value="BTB/POZ_dom"/>
</dbReference>
<evidence type="ECO:0000259" key="1">
    <source>
        <dbReference type="PROSITE" id="PS50097"/>
    </source>
</evidence>
<accession>A0A3Q0IZJ1</accession>